<feature type="domain" description="Radical SAM core" evidence="1">
    <location>
        <begin position="184"/>
        <end position="421"/>
    </location>
</feature>
<dbReference type="InterPro" id="IPR023995">
    <property type="entry name" value="HemZ"/>
</dbReference>
<comment type="caution">
    <text evidence="2">The sequence shown here is derived from an EMBL/GenBank/DDBJ whole genome shotgun (WGS) entry which is preliminary data.</text>
</comment>
<dbReference type="SFLD" id="SFLDS00029">
    <property type="entry name" value="Radical_SAM"/>
    <property type="match status" value="1"/>
</dbReference>
<proteinExistence type="predicted"/>
<dbReference type="InterPro" id="IPR034505">
    <property type="entry name" value="Coproporphyrinogen-III_oxidase"/>
</dbReference>
<dbReference type="EC" id="1.3.98.3" evidence="2"/>
<evidence type="ECO:0000313" key="3">
    <source>
        <dbReference type="Proteomes" id="UP000886805"/>
    </source>
</evidence>
<dbReference type="SFLD" id="SFLDF00310">
    <property type="entry name" value="oxygen-independent_coproporphy"/>
    <property type="match status" value="1"/>
</dbReference>
<dbReference type="Pfam" id="PF04055">
    <property type="entry name" value="Radical_SAM"/>
    <property type="match status" value="1"/>
</dbReference>
<dbReference type="GO" id="GO:0006779">
    <property type="term" value="P:porphyrin-containing compound biosynthetic process"/>
    <property type="evidence" value="ECO:0007669"/>
    <property type="project" value="TreeGrafter"/>
</dbReference>
<dbReference type="SFLD" id="SFLDG01065">
    <property type="entry name" value="anaerobic_coproporphyrinogen-I"/>
    <property type="match status" value="1"/>
</dbReference>
<dbReference type="Proteomes" id="UP000886805">
    <property type="component" value="Unassembled WGS sequence"/>
</dbReference>
<dbReference type="AlphaFoldDB" id="A0A9D1X2C2"/>
<name>A0A9D1X2C2_9FIRM</name>
<accession>A0A9D1X2C2</accession>
<dbReference type="InterPro" id="IPR007197">
    <property type="entry name" value="rSAM"/>
</dbReference>
<evidence type="ECO:0000259" key="1">
    <source>
        <dbReference type="PROSITE" id="PS51918"/>
    </source>
</evidence>
<dbReference type="GO" id="GO:0005737">
    <property type="term" value="C:cytoplasm"/>
    <property type="evidence" value="ECO:0007669"/>
    <property type="project" value="TreeGrafter"/>
</dbReference>
<dbReference type="EMBL" id="DXEQ01000015">
    <property type="protein sequence ID" value="HIX71507.1"/>
    <property type="molecule type" value="Genomic_DNA"/>
</dbReference>
<dbReference type="PROSITE" id="PS51918">
    <property type="entry name" value="RADICAL_SAM"/>
    <property type="match status" value="1"/>
</dbReference>
<dbReference type="NCBIfam" id="TIGR03994">
    <property type="entry name" value="rSAM_HemZ"/>
    <property type="match status" value="1"/>
</dbReference>
<dbReference type="CDD" id="cd01335">
    <property type="entry name" value="Radical_SAM"/>
    <property type="match status" value="1"/>
</dbReference>
<gene>
    <name evidence="2" type="primary">hemZ</name>
    <name evidence="2" type="ORF">H9849_00655</name>
</gene>
<dbReference type="PANTHER" id="PTHR13932">
    <property type="entry name" value="COPROPORPHYRINIGEN III OXIDASE"/>
    <property type="match status" value="1"/>
</dbReference>
<dbReference type="SFLD" id="SFLDG01082">
    <property type="entry name" value="B12-binding_domain_containing"/>
    <property type="match status" value="1"/>
</dbReference>
<dbReference type="InterPro" id="IPR023404">
    <property type="entry name" value="rSAM_horseshoe"/>
</dbReference>
<protein>
    <submittedName>
        <fullName evidence="2">Coproporphyrinogen dehydrogenase HemZ</fullName>
        <ecNumber evidence="2">1.3.98.3</ecNumber>
    </submittedName>
</protein>
<dbReference type="GO" id="GO:0051539">
    <property type="term" value="F:4 iron, 4 sulfur cluster binding"/>
    <property type="evidence" value="ECO:0007669"/>
    <property type="project" value="TreeGrafter"/>
</dbReference>
<dbReference type="GO" id="GO:0051989">
    <property type="term" value="F:coproporphyrinogen dehydrogenase activity"/>
    <property type="evidence" value="ECO:0007669"/>
    <property type="project" value="UniProtKB-EC"/>
</dbReference>
<keyword evidence="2" id="KW-0560">Oxidoreductase</keyword>
<reference evidence="2" key="2">
    <citation type="submission" date="2021-04" db="EMBL/GenBank/DDBJ databases">
        <authorList>
            <person name="Gilroy R."/>
        </authorList>
    </citation>
    <scope>NUCLEOTIDE SEQUENCE</scope>
    <source>
        <strain evidence="2">ChiSxjej3B15-1167</strain>
    </source>
</reference>
<sequence>MIYLYQNDVEYDYDVRAIALAFFEREKIVAVSESEFARLSAEEEGEESVRFLSLIYEDRKIRGTLSDRSGKRTEETICCDYRDHKACRNEVSRFLYRLFSGYTGRTLLWGMLTGIRPTKIVMKWMEEETVGPAANVPGTEADGPTDEQRARWEERFAKEYLADGQKARLCVQVAQREKRFLEAHPYEEEYSLYIGIPFCPTTCLYCSFTSFPVSRFGDRMEGYLKALTKELTFVSEACAHKRLTSVYVGGGTPTALDASSLAYLMEQIHRLFPVERAREFTVEAGRPDSVTAEKLHILYDAGVGRISINPQTMHDETLRLIGRNHTVKQVKEAFSLAREAGFSNINMDMITGLPGEDVTHVRGTLEEIFSMRPESLTVHSLAIKRAAHLNMEMDRYRSLVKGSTNEMLRLVDDFCGRMGMLPYYMYRQKNIPGNLENIGYSIPGKECLYNILIMEEKQDIIACGAGASTKFVYPKENRIERTENVKNIDHYVNRIDEMIERKRKFLTERG</sequence>
<dbReference type="Gene3D" id="3.80.30.20">
    <property type="entry name" value="tm_1862 like domain"/>
    <property type="match status" value="1"/>
</dbReference>
<dbReference type="SUPFAM" id="SSF102114">
    <property type="entry name" value="Radical SAM enzymes"/>
    <property type="match status" value="1"/>
</dbReference>
<reference evidence="2" key="1">
    <citation type="journal article" date="2021" name="PeerJ">
        <title>Extensive microbial diversity within the chicken gut microbiome revealed by metagenomics and culture.</title>
        <authorList>
            <person name="Gilroy R."/>
            <person name="Ravi A."/>
            <person name="Getino M."/>
            <person name="Pursley I."/>
            <person name="Horton D.L."/>
            <person name="Alikhan N.F."/>
            <person name="Baker D."/>
            <person name="Gharbi K."/>
            <person name="Hall N."/>
            <person name="Watson M."/>
            <person name="Adriaenssens E.M."/>
            <person name="Foster-Nyarko E."/>
            <person name="Jarju S."/>
            <person name="Secka A."/>
            <person name="Antonio M."/>
            <person name="Oren A."/>
            <person name="Chaudhuri R.R."/>
            <person name="La Ragione R."/>
            <person name="Hildebrand F."/>
            <person name="Pallen M.J."/>
        </authorList>
    </citation>
    <scope>NUCLEOTIDE SEQUENCE</scope>
    <source>
        <strain evidence="2">ChiSxjej3B15-1167</strain>
    </source>
</reference>
<dbReference type="SMART" id="SM00729">
    <property type="entry name" value="Elp3"/>
    <property type="match status" value="1"/>
</dbReference>
<dbReference type="PANTHER" id="PTHR13932:SF1">
    <property type="entry name" value="OXYGEN-INDEPENDENT COPROPORPHYRINOGEN-III OXIDASE-LIKE PROTEIN HEMZ"/>
    <property type="match status" value="1"/>
</dbReference>
<evidence type="ECO:0000313" key="2">
    <source>
        <dbReference type="EMBL" id="HIX71507.1"/>
    </source>
</evidence>
<organism evidence="2 3">
    <name type="scientific">Candidatus Anaerobutyricum stercoripullorum</name>
    <dbReference type="NCBI Taxonomy" id="2838456"/>
    <lineage>
        <taxon>Bacteria</taxon>
        <taxon>Bacillati</taxon>
        <taxon>Bacillota</taxon>
        <taxon>Clostridia</taxon>
        <taxon>Lachnospirales</taxon>
        <taxon>Lachnospiraceae</taxon>
        <taxon>Anaerobutyricum</taxon>
    </lineage>
</organism>
<dbReference type="InterPro" id="IPR006638">
    <property type="entry name" value="Elp3/MiaA/NifB-like_rSAM"/>
</dbReference>
<dbReference type="InterPro" id="IPR058240">
    <property type="entry name" value="rSAM_sf"/>
</dbReference>